<evidence type="ECO:0000256" key="9">
    <source>
        <dbReference type="ARBA" id="ARBA00022801"/>
    </source>
</evidence>
<gene>
    <name evidence="17" type="ORF">F3Y22_tig00000778pilonHSYRG00201</name>
</gene>
<dbReference type="GO" id="GO:0008233">
    <property type="term" value="F:peptidase activity"/>
    <property type="evidence" value="ECO:0007669"/>
    <property type="project" value="UniProtKB-KW"/>
</dbReference>
<dbReference type="Pfam" id="PF00078">
    <property type="entry name" value="RVT_1"/>
    <property type="match status" value="1"/>
</dbReference>
<feature type="region of interest" description="Disordered" evidence="13">
    <location>
        <begin position="155"/>
        <end position="174"/>
    </location>
</feature>
<dbReference type="InterPro" id="IPR012337">
    <property type="entry name" value="RNaseH-like_sf"/>
</dbReference>
<evidence type="ECO:0000256" key="7">
    <source>
        <dbReference type="ARBA" id="ARBA00022723"/>
    </source>
</evidence>
<keyword evidence="3" id="KW-0645">Protease</keyword>
<dbReference type="Gene3D" id="2.60.120.330">
    <property type="entry name" value="B-lactam Antibiotic, Isopenicillin N Synthase, Chain"/>
    <property type="match status" value="2"/>
</dbReference>
<sequence length="1667" mass="189670">METVNMAGYDRTSELKAFDDTKAGVKGLVDGGITKVPQIFHQPPGKLKKIPVSNDSQFSIPVIDLEGVKGDPTTRKEIVDKVGDASRKLRFFQVINQGIPVSVLEEMKDAVRRFYEQDVEISAKAGIDCDMFLIGVVLIGVRASTSSWEISPVSMVGGHGRDRREQDFEDREASDHDTNFAFENLYHNRALFREHRSREECHGDLGFRVDLHEFSEYLRGGNSLRRSRERQGKAKIIDWENMKKKMKGHFLPFGYTVSEAYQRALAVEKQQNRRPVIRNDHNSRPVRPQDSRPAQQPPKPASQKGKNLLIEENAEDETEEIGEPEYDDDETDDVLYGHGHETLVVRKSLLTPKGDSGDDWLRTNIFHTTCTVADKVCKMIIDSDSCENVVSEEVVQKLQLKTDRHPKPYKLSWLNKGSEYDRSVIHDGRKNTYSLSIKGKKIVLAPRREGITPTPVTHNTTLLSMSRFLDEIEHGDVVYALLPCENNAVDVDANLPVEVQRLLAEFSNLMLEDLPPGLPPMRDIQHQIDLVPGSSLPNRPAYRLSPKKAEELQRHVEELLERGYIRESMSPCAVPALLVPKKYDDMLDQLSGSKVFSKIDLKSGYHQIRIRPGDEWKTAFKTPQGLYEWMVMPFGLSNAPSTFMRFMHQVLRPFMGKFVVVYFYDILVYSPTWTSHFDHLRAIFEMLKMECLFVNQKKCYLFTTSVTFLGFVVSTDGVHADQSKCLKRRDFHWSEEAEASFQLVKQKMTEAPVLALPDFDKVFEVNCDASGVGIGGVLSQADRPDAFFSEKLSGSKKNYSTYDLEFYAIVESLKHWRHYLVQKEFILFTDHEALKYINGQHKLSRRHAKWVAYLQEFTFTLRHQAGSLNRVADALSHRTLLLTTMSAKVAGFETFTDMYATDPSFGRIFQEVTEGHRHDFVLHNGYLFRGLQLCIPDYSLRHQIISELHNEGHFGRDKTLALISSYFYWPKLTSDVAHYVDRCYVCQRSKGVLTNAGLYTPLPVHEAPWFDVSMDFVLGLPRTQRASDSIFFVVDRFSKMAHFVACRKTMDADRIAHLYFKEIVRLHGVPRSITSDRDTKFISHFWKSLWGKLGTQLNFSRAYHPQTDGQTEVVNRSLGNLLRCLVGTKPKQWDLALPQAEFAYNRSKNRTTGLSPFEIVYGQNSSGVLDLAPIPRIGRFSPKADEMAKYLRGIHEQVKQTIHESNTKYKTRVDNHRRHVLFDVGDFVWAVLTRDRFPVGEYNKLKDRKIGPCEVVQKINDNAYRLRLPSHLKTSDVFNVKHLSHCFVDFDDTTLNSRTSSFQPGVTDAGGSETDDAELIITILSGVTNSDNINTMGSKTGELQADYDRQSEVKAFDDTKAGVKGLVDSGITKIPRIFIDQDFVLEKPSDSSNSQLSVPTIDLQAIKEDSTRRAELIKQVESACADWGFFQVINHGIPASVLDEMIDGIRKFHEQDTEIKKGFYTRDPSRKVLYLSNYDLFKSKTANWRDSLGCVMVCDNPLQPADLPKVCRDIVMDYTKQVMTLSFTLLELLSEALGVNPGCLKDMGCADLMFLMGHYYPPCPQPELTMATTNHKDSNIITVLLQDQMGGLQVLHQNQWVDVPCRPGALLISNDKFKSVNHRVLAKRTGPRISVACFLRMSENGSRLYGPIKDLLSENNPRSTEIS</sequence>
<dbReference type="Gene3D" id="3.10.10.10">
    <property type="entry name" value="HIV Type 1 Reverse Transcriptase, subunit A, domain 1"/>
    <property type="match status" value="2"/>
</dbReference>
<feature type="compositionally biased region" description="Basic and acidic residues" evidence="13">
    <location>
        <begin position="277"/>
        <end position="290"/>
    </location>
</feature>
<keyword evidence="4" id="KW-0808">Transferase</keyword>
<dbReference type="GO" id="GO:0004519">
    <property type="term" value="F:endonuclease activity"/>
    <property type="evidence" value="ECO:0007669"/>
    <property type="project" value="UniProtKB-KW"/>
</dbReference>
<dbReference type="CDD" id="cd09274">
    <property type="entry name" value="RNase_HI_RT_Ty3"/>
    <property type="match status" value="1"/>
</dbReference>
<dbReference type="GO" id="GO:0016491">
    <property type="term" value="F:oxidoreductase activity"/>
    <property type="evidence" value="ECO:0007669"/>
    <property type="project" value="UniProtKB-KW"/>
</dbReference>
<dbReference type="Gene3D" id="1.10.340.70">
    <property type="match status" value="1"/>
</dbReference>
<feature type="domain" description="Reverse transcriptase" evidence="14">
    <location>
        <begin position="526"/>
        <end position="713"/>
    </location>
</feature>
<dbReference type="CDD" id="cd00303">
    <property type="entry name" value="retropepsin_like"/>
    <property type="match status" value="1"/>
</dbReference>
<dbReference type="PANTHER" id="PTHR35046:SF26">
    <property type="entry name" value="RNA-DIRECTED DNA POLYMERASE"/>
    <property type="match status" value="1"/>
</dbReference>
<dbReference type="GO" id="GO:0015074">
    <property type="term" value="P:DNA integration"/>
    <property type="evidence" value="ECO:0007669"/>
    <property type="project" value="InterPro"/>
</dbReference>
<dbReference type="InterPro" id="IPR043128">
    <property type="entry name" value="Rev_trsase/Diguanyl_cyclase"/>
</dbReference>
<dbReference type="InterPro" id="IPR043502">
    <property type="entry name" value="DNA/RNA_pol_sf"/>
</dbReference>
<keyword evidence="7" id="KW-0479">Metal-binding</keyword>
<dbReference type="SUPFAM" id="SSF53098">
    <property type="entry name" value="Ribonuclease H-like"/>
    <property type="match status" value="1"/>
</dbReference>
<feature type="region of interest" description="Disordered" evidence="13">
    <location>
        <begin position="268"/>
        <end position="334"/>
    </location>
</feature>
<dbReference type="GO" id="GO:0003676">
    <property type="term" value="F:nucleic acid binding"/>
    <property type="evidence" value="ECO:0007669"/>
    <property type="project" value="InterPro"/>
</dbReference>
<comment type="cofactor">
    <cofactor evidence="1">
        <name>Fe cation</name>
        <dbReference type="ChEBI" id="CHEBI:24875"/>
    </cofactor>
</comment>
<dbReference type="SUPFAM" id="SSF56672">
    <property type="entry name" value="DNA/RNA polymerases"/>
    <property type="match status" value="1"/>
</dbReference>
<evidence type="ECO:0000313" key="17">
    <source>
        <dbReference type="EMBL" id="KAE8734136.1"/>
    </source>
</evidence>
<dbReference type="Pfam" id="PF00665">
    <property type="entry name" value="rve"/>
    <property type="match status" value="1"/>
</dbReference>
<dbReference type="PROSITE" id="PS51471">
    <property type="entry name" value="FE2OG_OXY"/>
    <property type="match status" value="1"/>
</dbReference>
<dbReference type="CDD" id="cd01647">
    <property type="entry name" value="RT_LTR"/>
    <property type="match status" value="1"/>
</dbReference>
<keyword evidence="5" id="KW-0548">Nucleotidyltransferase</keyword>
<evidence type="ECO:0000259" key="15">
    <source>
        <dbReference type="PROSITE" id="PS50994"/>
    </source>
</evidence>
<keyword evidence="18" id="KW-1185">Reference proteome</keyword>
<dbReference type="InterPro" id="IPR001584">
    <property type="entry name" value="Integrase_cat-core"/>
</dbReference>
<evidence type="ECO:0000256" key="4">
    <source>
        <dbReference type="ARBA" id="ARBA00022679"/>
    </source>
</evidence>
<dbReference type="InterPro" id="IPR044861">
    <property type="entry name" value="IPNS-like_FE2OG_OXY"/>
</dbReference>
<dbReference type="FunFam" id="1.10.340.70:FF:000001">
    <property type="entry name" value="Retrovirus-related Pol polyprotein from transposon gypsy-like Protein"/>
    <property type="match status" value="1"/>
</dbReference>
<evidence type="ECO:0000256" key="8">
    <source>
        <dbReference type="ARBA" id="ARBA00022759"/>
    </source>
</evidence>
<dbReference type="InterPro" id="IPR056924">
    <property type="entry name" value="SH3_Tf2-1"/>
</dbReference>
<dbReference type="InterPro" id="IPR000477">
    <property type="entry name" value="RT_dom"/>
</dbReference>
<dbReference type="GO" id="GO:0046872">
    <property type="term" value="F:metal ion binding"/>
    <property type="evidence" value="ECO:0007669"/>
    <property type="project" value="UniProtKB-KW"/>
</dbReference>
<dbReference type="FunFam" id="3.10.10.10:FF:000007">
    <property type="entry name" value="Retrovirus-related Pol polyprotein from transposon 17.6-like Protein"/>
    <property type="match status" value="1"/>
</dbReference>
<dbReference type="Gene3D" id="3.30.420.10">
    <property type="entry name" value="Ribonuclease H-like superfamily/Ribonuclease H"/>
    <property type="match status" value="1"/>
</dbReference>
<evidence type="ECO:0000256" key="6">
    <source>
        <dbReference type="ARBA" id="ARBA00022722"/>
    </source>
</evidence>
<dbReference type="InterPro" id="IPR027443">
    <property type="entry name" value="IPNS-like_sf"/>
</dbReference>
<keyword evidence="8" id="KW-0255">Endonuclease</keyword>
<keyword evidence="6" id="KW-0540">Nuclease</keyword>
<dbReference type="Proteomes" id="UP000436088">
    <property type="component" value="Unassembled WGS sequence"/>
</dbReference>
<dbReference type="PANTHER" id="PTHR35046">
    <property type="entry name" value="ZINC KNUCKLE (CCHC-TYPE) FAMILY PROTEIN"/>
    <property type="match status" value="1"/>
</dbReference>
<dbReference type="InterPro" id="IPR041373">
    <property type="entry name" value="RT_RNaseH"/>
</dbReference>
<protein>
    <submittedName>
        <fullName evidence="17">1-aminocyclopropane-1-carboxylate oxidase-like protein 1</fullName>
    </submittedName>
</protein>
<dbReference type="InterPro" id="IPR005123">
    <property type="entry name" value="Oxoglu/Fe-dep_dioxygenase_dom"/>
</dbReference>
<evidence type="ECO:0000256" key="2">
    <source>
        <dbReference type="ARBA" id="ARBA00008056"/>
    </source>
</evidence>
<dbReference type="InterPro" id="IPR041588">
    <property type="entry name" value="Integrase_H2C2"/>
</dbReference>
<dbReference type="GO" id="GO:0003964">
    <property type="term" value="F:RNA-directed DNA polymerase activity"/>
    <property type="evidence" value="ECO:0007669"/>
    <property type="project" value="UniProtKB-KW"/>
</dbReference>
<accession>A0A6A3CYE5</accession>
<feature type="domain" description="Integrase catalytic" evidence="15">
    <location>
        <begin position="1004"/>
        <end position="1164"/>
    </location>
</feature>
<dbReference type="SUPFAM" id="SSF51197">
    <property type="entry name" value="Clavaminate synthase-like"/>
    <property type="match status" value="2"/>
</dbReference>
<feature type="compositionally biased region" description="Basic and acidic residues" evidence="13">
    <location>
        <begin position="159"/>
        <end position="174"/>
    </location>
</feature>
<dbReference type="GO" id="GO:0006508">
    <property type="term" value="P:proteolysis"/>
    <property type="evidence" value="ECO:0007669"/>
    <property type="project" value="UniProtKB-KW"/>
</dbReference>
<dbReference type="Pfam" id="PF17921">
    <property type="entry name" value="Integrase_H2C2"/>
    <property type="match status" value="1"/>
</dbReference>
<dbReference type="PROSITE" id="PS50994">
    <property type="entry name" value="INTEGRASE"/>
    <property type="match status" value="1"/>
</dbReference>
<dbReference type="InterPro" id="IPR026992">
    <property type="entry name" value="DIOX_N"/>
</dbReference>
<dbReference type="Gene3D" id="3.30.70.270">
    <property type="match status" value="1"/>
</dbReference>
<evidence type="ECO:0000256" key="10">
    <source>
        <dbReference type="ARBA" id="ARBA00022918"/>
    </source>
</evidence>
<keyword evidence="12" id="KW-0408">Iron</keyword>
<evidence type="ECO:0000256" key="3">
    <source>
        <dbReference type="ARBA" id="ARBA00022670"/>
    </source>
</evidence>
<evidence type="ECO:0000256" key="1">
    <source>
        <dbReference type="ARBA" id="ARBA00001962"/>
    </source>
</evidence>
<keyword evidence="9" id="KW-0378">Hydrolase</keyword>
<dbReference type="PROSITE" id="PS50878">
    <property type="entry name" value="RT_POL"/>
    <property type="match status" value="1"/>
</dbReference>
<comment type="caution">
    <text evidence="17">The sequence shown here is derived from an EMBL/GenBank/DDBJ whole genome shotgun (WGS) entry which is preliminary data.</text>
</comment>
<feature type="compositionally biased region" description="Acidic residues" evidence="13">
    <location>
        <begin position="312"/>
        <end position="333"/>
    </location>
</feature>
<evidence type="ECO:0000256" key="13">
    <source>
        <dbReference type="SAM" id="MobiDB-lite"/>
    </source>
</evidence>
<keyword evidence="10" id="KW-0695">RNA-directed DNA polymerase</keyword>
<dbReference type="InterPro" id="IPR036397">
    <property type="entry name" value="RNaseH_sf"/>
</dbReference>
<proteinExistence type="inferred from homology"/>
<keyword evidence="11" id="KW-0560">Oxidoreductase</keyword>
<dbReference type="Pfam" id="PF14226">
    <property type="entry name" value="DIOX_N"/>
    <property type="match status" value="2"/>
</dbReference>
<reference evidence="17" key="1">
    <citation type="submission" date="2019-09" db="EMBL/GenBank/DDBJ databases">
        <title>Draft genome information of white flower Hibiscus syriacus.</title>
        <authorList>
            <person name="Kim Y.-M."/>
        </authorList>
    </citation>
    <scope>NUCLEOTIDE SEQUENCE [LARGE SCALE GENOMIC DNA]</scope>
    <source>
        <strain evidence="17">YM2019G1</strain>
    </source>
</reference>
<dbReference type="FunFam" id="2.60.120.330:FF:000005">
    <property type="entry name" value="1-aminocyclopropane-1-carboxylate oxidase homolog 1"/>
    <property type="match status" value="1"/>
</dbReference>
<evidence type="ECO:0000259" key="14">
    <source>
        <dbReference type="PROSITE" id="PS50878"/>
    </source>
</evidence>
<evidence type="ECO:0000313" key="18">
    <source>
        <dbReference type="Proteomes" id="UP000436088"/>
    </source>
</evidence>
<evidence type="ECO:0000256" key="12">
    <source>
        <dbReference type="ARBA" id="ARBA00023004"/>
    </source>
</evidence>
<dbReference type="Pfam" id="PF17917">
    <property type="entry name" value="RT_RNaseH"/>
    <property type="match status" value="1"/>
</dbReference>
<evidence type="ECO:0000259" key="16">
    <source>
        <dbReference type="PROSITE" id="PS51471"/>
    </source>
</evidence>
<dbReference type="Pfam" id="PF24626">
    <property type="entry name" value="SH3_Tf2-1"/>
    <property type="match status" value="1"/>
</dbReference>
<evidence type="ECO:0000256" key="5">
    <source>
        <dbReference type="ARBA" id="ARBA00022695"/>
    </source>
</evidence>
<comment type="similarity">
    <text evidence="2">Belongs to the iron/ascorbate-dependent oxidoreductase family.</text>
</comment>
<evidence type="ECO:0000256" key="11">
    <source>
        <dbReference type="ARBA" id="ARBA00023002"/>
    </source>
</evidence>
<feature type="domain" description="Fe2OG dioxygenase" evidence="16">
    <location>
        <begin position="1549"/>
        <end position="1642"/>
    </location>
</feature>
<dbReference type="EMBL" id="VEPZ02000074">
    <property type="protein sequence ID" value="KAE8734136.1"/>
    <property type="molecule type" value="Genomic_DNA"/>
</dbReference>
<dbReference type="Pfam" id="PF03171">
    <property type="entry name" value="2OG-FeII_Oxy"/>
    <property type="match status" value="1"/>
</dbReference>
<organism evidence="17 18">
    <name type="scientific">Hibiscus syriacus</name>
    <name type="common">Rose of Sharon</name>
    <dbReference type="NCBI Taxonomy" id="106335"/>
    <lineage>
        <taxon>Eukaryota</taxon>
        <taxon>Viridiplantae</taxon>
        <taxon>Streptophyta</taxon>
        <taxon>Embryophyta</taxon>
        <taxon>Tracheophyta</taxon>
        <taxon>Spermatophyta</taxon>
        <taxon>Magnoliopsida</taxon>
        <taxon>eudicotyledons</taxon>
        <taxon>Gunneridae</taxon>
        <taxon>Pentapetalae</taxon>
        <taxon>rosids</taxon>
        <taxon>malvids</taxon>
        <taxon>Malvales</taxon>
        <taxon>Malvaceae</taxon>
        <taxon>Malvoideae</taxon>
        <taxon>Hibiscus</taxon>
    </lineage>
</organism>
<name>A0A6A3CYE5_HIBSY</name>